<feature type="region of interest" description="Disordered" evidence="1">
    <location>
        <begin position="122"/>
        <end position="155"/>
    </location>
</feature>
<feature type="compositionally biased region" description="Basic and acidic residues" evidence="1">
    <location>
        <begin position="122"/>
        <end position="145"/>
    </location>
</feature>
<dbReference type="Proteomes" id="UP000606730">
    <property type="component" value="Unassembled WGS sequence"/>
</dbReference>
<comment type="caution">
    <text evidence="2">The sequence shown here is derived from an EMBL/GenBank/DDBJ whole genome shotgun (WGS) entry which is preliminary data.</text>
</comment>
<accession>A0A917EK84</accession>
<reference evidence="2" key="1">
    <citation type="journal article" date="2014" name="Int. J. Syst. Evol. Microbiol.">
        <title>Complete genome sequence of Corynebacterium casei LMG S-19264T (=DSM 44701T), isolated from a smear-ripened cheese.</title>
        <authorList>
            <consortium name="US DOE Joint Genome Institute (JGI-PGF)"/>
            <person name="Walter F."/>
            <person name="Albersmeier A."/>
            <person name="Kalinowski J."/>
            <person name="Ruckert C."/>
        </authorList>
    </citation>
    <scope>NUCLEOTIDE SEQUENCE</scope>
    <source>
        <strain evidence="2">CGMCC 1.16012</strain>
    </source>
</reference>
<sequence>MSKPEQQNSPPKRRKRGFERAAGLLSDRIRQAGETRGFALSRLLTHWEEIVGPETADHARPVKVSYSREGFGATLTLLTPGAMGPMLEMQKEQIRDKVNACYGYAAISRVRFTQTAAMGFAEDKPGFKSAPKRREPTQAEQEHATKLASSVQDDTLRQALERLGGHVLTRSKS</sequence>
<evidence type="ECO:0000313" key="2">
    <source>
        <dbReference type="EMBL" id="GGE56161.1"/>
    </source>
</evidence>
<proteinExistence type="predicted"/>
<keyword evidence="3" id="KW-1185">Reference proteome</keyword>
<evidence type="ECO:0000256" key="1">
    <source>
        <dbReference type="SAM" id="MobiDB-lite"/>
    </source>
</evidence>
<dbReference type="PIRSF" id="PIRSF032064">
    <property type="entry name" value="UCP032064"/>
    <property type="match status" value="1"/>
</dbReference>
<dbReference type="OrthoDB" id="7160947at2"/>
<dbReference type="AlphaFoldDB" id="A0A917EK84"/>
<protein>
    <recommendedName>
        <fullName evidence="4">Zn-ribbon-containing, possibly RNA-binding protein and truncated derivatives</fullName>
    </recommendedName>
</protein>
<evidence type="ECO:0000313" key="3">
    <source>
        <dbReference type="Proteomes" id="UP000606730"/>
    </source>
</evidence>
<dbReference type="EMBL" id="BMKN01000002">
    <property type="protein sequence ID" value="GGE56161.1"/>
    <property type="molecule type" value="Genomic_DNA"/>
</dbReference>
<gene>
    <name evidence="2" type="ORF">GCM10011517_24740</name>
</gene>
<evidence type="ECO:0008006" key="4">
    <source>
        <dbReference type="Google" id="ProtNLM"/>
    </source>
</evidence>
<dbReference type="InterPro" id="IPR007922">
    <property type="entry name" value="DciA-like"/>
</dbReference>
<dbReference type="Pfam" id="PF05258">
    <property type="entry name" value="DciA"/>
    <property type="match status" value="1"/>
</dbReference>
<organism evidence="2 3">
    <name type="scientific">Actibacterium pelagium</name>
    <dbReference type="NCBI Taxonomy" id="2029103"/>
    <lineage>
        <taxon>Bacteria</taxon>
        <taxon>Pseudomonadati</taxon>
        <taxon>Pseudomonadota</taxon>
        <taxon>Alphaproteobacteria</taxon>
        <taxon>Rhodobacterales</taxon>
        <taxon>Roseobacteraceae</taxon>
        <taxon>Actibacterium</taxon>
    </lineage>
</organism>
<dbReference type="PANTHER" id="PTHR36456:SF1">
    <property type="entry name" value="UPF0232 PROTEIN SCO3875"/>
    <property type="match status" value="1"/>
</dbReference>
<name>A0A917EK84_9RHOB</name>
<reference evidence="2" key="2">
    <citation type="submission" date="2020-09" db="EMBL/GenBank/DDBJ databases">
        <authorList>
            <person name="Sun Q."/>
            <person name="Zhou Y."/>
        </authorList>
    </citation>
    <scope>NUCLEOTIDE SEQUENCE</scope>
    <source>
        <strain evidence="2">CGMCC 1.16012</strain>
    </source>
</reference>
<dbReference type="PANTHER" id="PTHR36456">
    <property type="entry name" value="UPF0232 PROTEIN SCO3875"/>
    <property type="match status" value="1"/>
</dbReference>
<dbReference type="RefSeq" id="WP_095594808.1">
    <property type="nucleotide sequence ID" value="NZ_BMKN01000002.1"/>
</dbReference>
<dbReference type="InterPro" id="IPR010593">
    <property type="entry name" value="DUF1159"/>
</dbReference>